<evidence type="ECO:0000256" key="1">
    <source>
        <dbReference type="SAM" id="SignalP"/>
    </source>
</evidence>
<dbReference type="EMBL" id="CP042966">
    <property type="protein sequence ID" value="QEH05496.1"/>
    <property type="molecule type" value="Genomic_DNA"/>
</dbReference>
<dbReference type="RefSeq" id="WP_025343899.1">
    <property type="nucleotide sequence ID" value="NZ_CP042966.1"/>
</dbReference>
<keyword evidence="3" id="KW-1185">Reference proteome</keyword>
<gene>
    <name evidence="2" type="ORF">SMN_0719</name>
</gene>
<feature type="chain" id="PRO_5045068596" description="Lipoprotein" evidence="1">
    <location>
        <begin position="21"/>
        <end position="124"/>
    </location>
</feature>
<keyword evidence="1" id="KW-0732">Signal</keyword>
<protein>
    <recommendedName>
        <fullName evidence="4">Lipoprotein</fullName>
    </recommendedName>
</protein>
<name>A0ABX5YYH7_SULMU</name>
<proteinExistence type="predicted"/>
<evidence type="ECO:0008006" key="4">
    <source>
        <dbReference type="Google" id="ProtNLM"/>
    </source>
</evidence>
<evidence type="ECO:0000313" key="2">
    <source>
        <dbReference type="EMBL" id="QEH05496.1"/>
    </source>
</evidence>
<dbReference type="PROSITE" id="PS51257">
    <property type="entry name" value="PROKAR_LIPOPROTEIN"/>
    <property type="match status" value="1"/>
</dbReference>
<reference evidence="2" key="1">
    <citation type="submission" date="2019-08" db="EMBL/GenBank/DDBJ databases">
        <title>Organohalide respiration in Sulfurospirillum species is regulated by a two-component system as unraveled by comparative genomics, and transcriptomics, and regulator binding studies.</title>
        <authorList>
            <person name="Goris T."/>
            <person name="Esken J."/>
            <person name="Gadkari J."/>
            <person name="Bischler T."/>
            <person name="Foerstner K."/>
            <person name="Sharma C.M."/>
            <person name="Diekert G."/>
            <person name="Schubert T."/>
        </authorList>
    </citation>
    <scope>NUCLEOTIDE SEQUENCE [LARGE SCALE GENOMIC DNA]</scope>
    <source>
        <strain evidence="2">N</strain>
    </source>
</reference>
<dbReference type="Proteomes" id="UP000323483">
    <property type="component" value="Chromosome"/>
</dbReference>
<sequence>MYKKLIMPIFLILICGCASTKNYEMKLDSWLGHSANELVSSWGYPQSSLVAPNGNTVYIYGNSGSYRMPSQTNSTYNVVGNTIYGNSYTTGGQTINFWCRTFFEVNESKKIISWKWEGNNCISE</sequence>
<evidence type="ECO:0000313" key="3">
    <source>
        <dbReference type="Proteomes" id="UP000323483"/>
    </source>
</evidence>
<feature type="signal peptide" evidence="1">
    <location>
        <begin position="1"/>
        <end position="20"/>
    </location>
</feature>
<organism evidence="2 3">
    <name type="scientific">Sulfurospirillum multivorans</name>
    <name type="common">Dehalospirillum multivorans</name>
    <dbReference type="NCBI Taxonomy" id="66821"/>
    <lineage>
        <taxon>Bacteria</taxon>
        <taxon>Pseudomonadati</taxon>
        <taxon>Campylobacterota</taxon>
        <taxon>Epsilonproteobacteria</taxon>
        <taxon>Campylobacterales</taxon>
        <taxon>Sulfurospirillaceae</taxon>
        <taxon>Sulfurospirillum</taxon>
    </lineage>
</organism>
<accession>A0ABX5YYH7</accession>